<proteinExistence type="predicted"/>
<dbReference type="eggNOG" id="COG0502">
    <property type="taxonomic scope" value="Bacteria"/>
</dbReference>
<dbReference type="PIRSF" id="PIRSF004762">
    <property type="entry name" value="CHP00423"/>
    <property type="match status" value="1"/>
</dbReference>
<comment type="cofactor">
    <cofactor evidence="6">
        <name>[2Fe-2S] cluster</name>
        <dbReference type="ChEBI" id="CHEBI:190135"/>
    </cofactor>
</comment>
<dbReference type="PANTHER" id="PTHR43726:SF1">
    <property type="entry name" value="BIOTIN SYNTHASE"/>
    <property type="match status" value="1"/>
</dbReference>
<dbReference type="InterPro" id="IPR013785">
    <property type="entry name" value="Aldolase_TIM"/>
</dbReference>
<organism evidence="11 12">
    <name type="scientific">Desulfotomaculum nigrificans (strain DSM 14880 / VKM B-2319 / CO-1-SRB)</name>
    <name type="common">Desulfotomaculum carboxydivorans</name>
    <dbReference type="NCBI Taxonomy" id="868595"/>
    <lineage>
        <taxon>Bacteria</taxon>
        <taxon>Bacillati</taxon>
        <taxon>Bacillota</taxon>
        <taxon>Clostridia</taxon>
        <taxon>Eubacteriales</taxon>
        <taxon>Desulfotomaculaceae</taxon>
        <taxon>Desulfotomaculum</taxon>
    </lineage>
</organism>
<keyword evidence="4 7" id="KW-0408">Iron</keyword>
<keyword evidence="12" id="KW-1185">Reference proteome</keyword>
<keyword evidence="2 7" id="KW-0949">S-adenosyl-L-methionine</keyword>
<evidence type="ECO:0000256" key="6">
    <source>
        <dbReference type="ARBA" id="ARBA00034078"/>
    </source>
</evidence>
<dbReference type="InterPro" id="IPR010722">
    <property type="entry name" value="BATS_dom"/>
</dbReference>
<evidence type="ECO:0000256" key="4">
    <source>
        <dbReference type="ARBA" id="ARBA00023004"/>
    </source>
</evidence>
<dbReference type="SMART" id="SM00729">
    <property type="entry name" value="Elp3"/>
    <property type="match status" value="1"/>
</dbReference>
<protein>
    <submittedName>
        <fullName evidence="11">Radical SAM domain protein</fullName>
    </submittedName>
</protein>
<feature type="domain" description="Radical SAM core" evidence="10">
    <location>
        <begin position="54"/>
        <end position="276"/>
    </location>
</feature>
<feature type="binding site" evidence="7">
    <location>
        <position position="75"/>
    </location>
    <ligand>
        <name>[4Fe-4S] cluster</name>
        <dbReference type="ChEBI" id="CHEBI:49883"/>
        <note>4Fe-4S-S-AdoMet</note>
    </ligand>
</feature>
<feature type="binding site" evidence="8">
    <location>
        <position position="186"/>
    </location>
    <ligand>
        <name>S-adenosyl-L-methionine</name>
        <dbReference type="ChEBI" id="CHEBI:59789"/>
    </ligand>
</feature>
<dbReference type="GO" id="GO:0044272">
    <property type="term" value="P:sulfur compound biosynthetic process"/>
    <property type="evidence" value="ECO:0007669"/>
    <property type="project" value="UniProtKB-ARBA"/>
</dbReference>
<gene>
    <name evidence="11" type="ordered locus">Desca_1533</name>
</gene>
<dbReference type="SFLD" id="SFLDG01060">
    <property type="entry name" value="BATS_domain_containing"/>
    <property type="match status" value="1"/>
</dbReference>
<dbReference type="EMBL" id="CP002736">
    <property type="protein sequence ID" value="AEF94388.1"/>
    <property type="molecule type" value="Genomic_DNA"/>
</dbReference>
<dbReference type="InterPro" id="IPR034422">
    <property type="entry name" value="HydE/PylB-like"/>
</dbReference>
<dbReference type="AlphaFoldDB" id="F6B6L4"/>
<dbReference type="KEGG" id="dca:Desca_1533"/>
<feature type="compositionally biased region" description="Basic and acidic residues" evidence="9">
    <location>
        <begin position="316"/>
        <end position="327"/>
    </location>
</feature>
<keyword evidence="5 7" id="KW-0411">Iron-sulfur</keyword>
<evidence type="ECO:0000259" key="10">
    <source>
        <dbReference type="PROSITE" id="PS51918"/>
    </source>
</evidence>
<name>F6B6L4_DESCC</name>
<dbReference type="PANTHER" id="PTHR43726">
    <property type="entry name" value="3-METHYLORNITHINE SYNTHASE"/>
    <property type="match status" value="1"/>
</dbReference>
<evidence type="ECO:0000256" key="1">
    <source>
        <dbReference type="ARBA" id="ARBA00022485"/>
    </source>
</evidence>
<dbReference type="HOGENOM" id="CLU_033172_0_1_9"/>
<evidence type="ECO:0000256" key="5">
    <source>
        <dbReference type="ARBA" id="ARBA00023014"/>
    </source>
</evidence>
<dbReference type="Pfam" id="PF04055">
    <property type="entry name" value="Radical_SAM"/>
    <property type="match status" value="1"/>
</dbReference>
<dbReference type="GO" id="GO:0042364">
    <property type="term" value="P:water-soluble vitamin biosynthetic process"/>
    <property type="evidence" value="ECO:0007669"/>
    <property type="project" value="UniProtKB-ARBA"/>
</dbReference>
<evidence type="ECO:0000256" key="8">
    <source>
        <dbReference type="PIRSR" id="PIRSR004762-2"/>
    </source>
</evidence>
<evidence type="ECO:0000313" key="11">
    <source>
        <dbReference type="EMBL" id="AEF94388.1"/>
    </source>
</evidence>
<dbReference type="NCBIfam" id="TIGR03956">
    <property type="entry name" value="rSAM_HydE"/>
    <property type="match status" value="1"/>
</dbReference>
<keyword evidence="3" id="KW-0479">Metal-binding</keyword>
<evidence type="ECO:0000313" key="12">
    <source>
        <dbReference type="Proteomes" id="UP000009226"/>
    </source>
</evidence>
<dbReference type="GO" id="GO:0051539">
    <property type="term" value="F:4 iron, 4 sulfur cluster binding"/>
    <property type="evidence" value="ECO:0007669"/>
    <property type="project" value="UniProtKB-KW"/>
</dbReference>
<reference evidence="11" key="1">
    <citation type="submission" date="2011-05" db="EMBL/GenBank/DDBJ databases">
        <title>Complete sequence of Desulfotomaculum carboxydivorans CO-1-SRB.</title>
        <authorList>
            <consortium name="US DOE Joint Genome Institute"/>
            <person name="Lucas S."/>
            <person name="Han J."/>
            <person name="Lapidus A."/>
            <person name="Cheng J.-F."/>
            <person name="Goodwin L."/>
            <person name="Pitluck S."/>
            <person name="Peters L."/>
            <person name="Mikhailova N."/>
            <person name="Lu M."/>
            <person name="Han C."/>
            <person name="Tapia R."/>
            <person name="Land M."/>
            <person name="Hauser L."/>
            <person name="Kyrpides N."/>
            <person name="Ivanova N."/>
            <person name="Pagani I."/>
            <person name="Stams A."/>
            <person name="Plugge C."/>
            <person name="Muyzer G."/>
            <person name="Kuever J."/>
            <person name="Parshina S."/>
            <person name="Ivanova A."/>
            <person name="Nazina T."/>
            <person name="Woyke T."/>
        </authorList>
    </citation>
    <scope>NUCLEOTIDE SEQUENCE [LARGE SCALE GENOMIC DNA]</scope>
    <source>
        <strain evidence="11">CO-1-SRB</strain>
    </source>
</reference>
<evidence type="ECO:0000256" key="9">
    <source>
        <dbReference type="SAM" id="MobiDB-lite"/>
    </source>
</evidence>
<dbReference type="SMART" id="SM00876">
    <property type="entry name" value="BATS"/>
    <property type="match status" value="1"/>
</dbReference>
<dbReference type="InterPro" id="IPR058240">
    <property type="entry name" value="rSAM_sf"/>
</dbReference>
<dbReference type="InterPro" id="IPR006638">
    <property type="entry name" value="Elp3/MiaA/NifB-like_rSAM"/>
</dbReference>
<sequence>MPLGLEFRTALAKARAGEELTKEDIIDLLKAAPGEEASQLFALADQVRQQNMGDEVHLRGIIEFSNYCCNDCYYCGLRRSNKDIKRYRIPREEVLAAAKHAAELGYGTIVLQSGEDLYYSGAELAEMVAQIKRIGNFAVTVCVGERSLADYQLMREAGADRYLLKHETADPQLFAQLRPGTTLQERLERLKWLRELGYQVGSGNMVGLPGQTMATLADDILLLKELDVEMAGIGPFIPHHQTPLRDCPPGDLNLTLKVLAVARLVLPQTHLPATTAVGTLHPRGRQMALGCGANVIMPNLSPASYRKMYAIYPEKAGSKEDPDESHHKIVSLIKEAGRAVSSGRGDSPKEKFKYFPGESTGER</sequence>
<feature type="binding site" evidence="8">
    <location>
        <position position="167"/>
    </location>
    <ligand>
        <name>S-adenosyl-L-methionine</name>
        <dbReference type="ChEBI" id="CHEBI:59789"/>
    </ligand>
</feature>
<dbReference type="Proteomes" id="UP000009226">
    <property type="component" value="Chromosome"/>
</dbReference>
<dbReference type="SFLD" id="SFLDG01280">
    <property type="entry name" value="HydE/PylB-like"/>
    <property type="match status" value="1"/>
</dbReference>
<dbReference type="Gene3D" id="3.20.20.70">
    <property type="entry name" value="Aldolase class I"/>
    <property type="match status" value="1"/>
</dbReference>
<evidence type="ECO:0000256" key="7">
    <source>
        <dbReference type="PIRSR" id="PIRSR004762-1"/>
    </source>
</evidence>
<evidence type="ECO:0000256" key="2">
    <source>
        <dbReference type="ARBA" id="ARBA00022691"/>
    </source>
</evidence>
<dbReference type="PROSITE" id="PS51918">
    <property type="entry name" value="RADICAL_SAM"/>
    <property type="match status" value="1"/>
</dbReference>
<feature type="region of interest" description="Disordered" evidence="9">
    <location>
        <begin position="316"/>
        <end position="363"/>
    </location>
</feature>
<dbReference type="SUPFAM" id="SSF102114">
    <property type="entry name" value="Radical SAM enzymes"/>
    <property type="match status" value="1"/>
</dbReference>
<dbReference type="RefSeq" id="WP_013810233.1">
    <property type="nucleotide sequence ID" value="NC_015565.1"/>
</dbReference>
<keyword evidence="1 7" id="KW-0004">4Fe-4S</keyword>
<dbReference type="InterPro" id="IPR024021">
    <property type="entry name" value="FeFe-hyd_HydE_rSAM"/>
</dbReference>
<dbReference type="SFLD" id="SFLDS00029">
    <property type="entry name" value="Radical_SAM"/>
    <property type="match status" value="1"/>
</dbReference>
<dbReference type="SFLD" id="SFLDF00348">
    <property type="entry name" value="FeFe_hydrogenase_maturase_(Hyd"/>
    <property type="match status" value="1"/>
</dbReference>
<dbReference type="CDD" id="cd01335">
    <property type="entry name" value="Radical_SAM"/>
    <property type="match status" value="1"/>
</dbReference>
<feature type="binding site" evidence="7">
    <location>
        <position position="68"/>
    </location>
    <ligand>
        <name>[4Fe-4S] cluster</name>
        <dbReference type="ChEBI" id="CHEBI:49883"/>
        <note>4Fe-4S-S-AdoMet</note>
    </ligand>
</feature>
<dbReference type="STRING" id="868595.Desca_1533"/>
<dbReference type="GO" id="GO:0016740">
    <property type="term" value="F:transferase activity"/>
    <property type="evidence" value="ECO:0007669"/>
    <property type="project" value="TreeGrafter"/>
</dbReference>
<feature type="binding site" evidence="8">
    <location>
        <position position="178"/>
    </location>
    <ligand>
        <name>S-adenosyl-L-methionine</name>
        <dbReference type="ChEBI" id="CHEBI:59789"/>
    </ligand>
</feature>
<feature type="binding site" evidence="7">
    <location>
        <position position="72"/>
    </location>
    <ligand>
        <name>[4Fe-4S] cluster</name>
        <dbReference type="ChEBI" id="CHEBI:49883"/>
        <note>4Fe-4S-S-AdoMet</note>
    </ligand>
</feature>
<evidence type="ECO:0000256" key="3">
    <source>
        <dbReference type="ARBA" id="ARBA00022723"/>
    </source>
</evidence>
<dbReference type="GO" id="GO:0046872">
    <property type="term" value="F:metal ion binding"/>
    <property type="evidence" value="ECO:0007669"/>
    <property type="project" value="UniProtKB-KW"/>
</dbReference>
<comment type="cofactor">
    <cofactor evidence="7">
        <name>[4Fe-4S] cluster</name>
        <dbReference type="ChEBI" id="CHEBI:49883"/>
    </cofactor>
    <text evidence="7">Binds 1 [4Fe-4S] cluster. The cluster is coordinated with 3 cysteines and an exchangeable S-adenosyl-L-methionine.</text>
</comment>
<accession>F6B6L4</accession>
<dbReference type="InterPro" id="IPR007197">
    <property type="entry name" value="rSAM"/>
</dbReference>
<dbReference type="SFLD" id="SFLDG01082">
    <property type="entry name" value="B12-binding_domain_containing"/>
    <property type="match status" value="1"/>
</dbReference>